<dbReference type="AlphaFoldDB" id="A0A9N7NAX7"/>
<sequence length="170" mass="19652">MKSWKPISNHTSFPASKAQANPTTRILHRRIMHNYYSPDLFYATRIVKTTSWSPHATCSTKLPNEPSSSGTPSSGIHEFRAPFRLFERMLRSEIRPDNFTSAAWPDKTLRVVHVKVVFPSGSAKILITTARSWAVIRNRAFFFCEARHVFRGINELDLVLMERDDFWLQN</sequence>
<comment type="caution">
    <text evidence="2">The sequence shown here is derived from an EMBL/GenBank/DDBJ whole genome shotgun (WGS) entry which is preliminary data.</text>
</comment>
<protein>
    <submittedName>
        <fullName evidence="2">Uncharacterized protein</fullName>
    </submittedName>
</protein>
<accession>A0A9N7NAX7</accession>
<gene>
    <name evidence="2" type="ORF">SHERM_01888</name>
</gene>
<name>A0A9N7NAX7_STRHE</name>
<dbReference type="OrthoDB" id="10529466at2759"/>
<keyword evidence="3" id="KW-1185">Reference proteome</keyword>
<proteinExistence type="predicted"/>
<evidence type="ECO:0000313" key="3">
    <source>
        <dbReference type="Proteomes" id="UP001153555"/>
    </source>
</evidence>
<organism evidence="2 3">
    <name type="scientific">Striga hermonthica</name>
    <name type="common">Purple witchweed</name>
    <name type="synonym">Buchnera hermonthica</name>
    <dbReference type="NCBI Taxonomy" id="68872"/>
    <lineage>
        <taxon>Eukaryota</taxon>
        <taxon>Viridiplantae</taxon>
        <taxon>Streptophyta</taxon>
        <taxon>Embryophyta</taxon>
        <taxon>Tracheophyta</taxon>
        <taxon>Spermatophyta</taxon>
        <taxon>Magnoliopsida</taxon>
        <taxon>eudicotyledons</taxon>
        <taxon>Gunneridae</taxon>
        <taxon>Pentapetalae</taxon>
        <taxon>asterids</taxon>
        <taxon>lamiids</taxon>
        <taxon>Lamiales</taxon>
        <taxon>Orobanchaceae</taxon>
        <taxon>Buchnereae</taxon>
        <taxon>Striga</taxon>
    </lineage>
</organism>
<evidence type="ECO:0000313" key="2">
    <source>
        <dbReference type="EMBL" id="CAA0826691.1"/>
    </source>
</evidence>
<feature type="region of interest" description="Disordered" evidence="1">
    <location>
        <begin position="1"/>
        <end position="21"/>
    </location>
</feature>
<dbReference type="Proteomes" id="UP001153555">
    <property type="component" value="Unassembled WGS sequence"/>
</dbReference>
<reference evidence="2" key="1">
    <citation type="submission" date="2019-12" db="EMBL/GenBank/DDBJ databases">
        <authorList>
            <person name="Scholes J."/>
        </authorList>
    </citation>
    <scope>NUCLEOTIDE SEQUENCE</scope>
</reference>
<dbReference type="EMBL" id="CACSLK010027624">
    <property type="protein sequence ID" value="CAA0826691.1"/>
    <property type="molecule type" value="Genomic_DNA"/>
</dbReference>
<evidence type="ECO:0000256" key="1">
    <source>
        <dbReference type="SAM" id="MobiDB-lite"/>
    </source>
</evidence>